<keyword evidence="6" id="KW-1185">Reference proteome</keyword>
<comment type="similarity">
    <text evidence="1">Belongs to the BlaI transcriptional regulatory family.</text>
</comment>
<comment type="caution">
    <text evidence="5">The sequence shown here is derived from an EMBL/GenBank/DDBJ whole genome shotgun (WGS) entry which is preliminary data.</text>
</comment>
<dbReference type="InterPro" id="IPR005650">
    <property type="entry name" value="BlaI_family"/>
</dbReference>
<dbReference type="AlphaFoldDB" id="A0A5C6ATL3"/>
<keyword evidence="4" id="KW-0804">Transcription</keyword>
<evidence type="ECO:0000256" key="4">
    <source>
        <dbReference type="ARBA" id="ARBA00023163"/>
    </source>
</evidence>
<protein>
    <submittedName>
        <fullName evidence="5">Penicillinase repressor</fullName>
    </submittedName>
</protein>
<dbReference type="InterPro" id="IPR036388">
    <property type="entry name" value="WH-like_DNA-bd_sf"/>
</dbReference>
<dbReference type="EMBL" id="SJPP01000006">
    <property type="protein sequence ID" value="TWU03070.1"/>
    <property type="molecule type" value="Genomic_DNA"/>
</dbReference>
<sequence>MPQLKESELEVLRILWEQGPQKPAEIQEQFAWIIENGTLRSVLRGLVESGHATREKQGKAYFYRASASKRNMLSKMFRRMADVFTGGSPAELITQLVQAEKLSPDEIEQLRQIAQDEPKRPKKKQRK</sequence>
<keyword evidence="2" id="KW-0805">Transcription regulation</keyword>
<organism evidence="5 6">
    <name type="scientific">Symmachiella macrocystis</name>
    <dbReference type="NCBI Taxonomy" id="2527985"/>
    <lineage>
        <taxon>Bacteria</taxon>
        <taxon>Pseudomonadati</taxon>
        <taxon>Planctomycetota</taxon>
        <taxon>Planctomycetia</taxon>
        <taxon>Planctomycetales</taxon>
        <taxon>Planctomycetaceae</taxon>
        <taxon>Symmachiella</taxon>
    </lineage>
</organism>
<proteinExistence type="inferred from homology"/>
<evidence type="ECO:0000256" key="2">
    <source>
        <dbReference type="ARBA" id="ARBA00023015"/>
    </source>
</evidence>
<dbReference type="GO" id="GO:0045892">
    <property type="term" value="P:negative regulation of DNA-templated transcription"/>
    <property type="evidence" value="ECO:0007669"/>
    <property type="project" value="InterPro"/>
</dbReference>
<gene>
    <name evidence="5" type="primary">blaI_12</name>
    <name evidence="5" type="ORF">CA54_61540</name>
</gene>
<dbReference type="SUPFAM" id="SSF46785">
    <property type="entry name" value="Winged helix' DNA-binding domain"/>
    <property type="match status" value="1"/>
</dbReference>
<evidence type="ECO:0000256" key="1">
    <source>
        <dbReference type="ARBA" id="ARBA00011046"/>
    </source>
</evidence>
<dbReference type="GO" id="GO:0003677">
    <property type="term" value="F:DNA binding"/>
    <property type="evidence" value="ECO:0007669"/>
    <property type="project" value="UniProtKB-KW"/>
</dbReference>
<dbReference type="InterPro" id="IPR036390">
    <property type="entry name" value="WH_DNA-bd_sf"/>
</dbReference>
<accession>A0A5C6ATL3</accession>
<dbReference type="RefSeq" id="WP_146374520.1">
    <property type="nucleotide sequence ID" value="NZ_SJPP01000006.1"/>
</dbReference>
<dbReference type="Pfam" id="PF03965">
    <property type="entry name" value="Penicillinase_R"/>
    <property type="match status" value="1"/>
</dbReference>
<evidence type="ECO:0000256" key="3">
    <source>
        <dbReference type="ARBA" id="ARBA00023125"/>
    </source>
</evidence>
<keyword evidence="3" id="KW-0238">DNA-binding</keyword>
<dbReference type="OrthoDB" id="9795583at2"/>
<dbReference type="Gene3D" id="1.10.10.10">
    <property type="entry name" value="Winged helix-like DNA-binding domain superfamily/Winged helix DNA-binding domain"/>
    <property type="match status" value="1"/>
</dbReference>
<dbReference type="PIRSF" id="PIRSF019455">
    <property type="entry name" value="CopR_AtkY"/>
    <property type="match status" value="1"/>
</dbReference>
<dbReference type="Gene3D" id="1.10.4040.10">
    <property type="entry name" value="Penicillinase repressor domain"/>
    <property type="match status" value="1"/>
</dbReference>
<reference evidence="5 6" key="1">
    <citation type="submission" date="2019-02" db="EMBL/GenBank/DDBJ databases">
        <title>Deep-cultivation of Planctomycetes and their phenomic and genomic characterization uncovers novel biology.</title>
        <authorList>
            <person name="Wiegand S."/>
            <person name="Jogler M."/>
            <person name="Boedeker C."/>
            <person name="Pinto D."/>
            <person name="Vollmers J."/>
            <person name="Rivas-Marin E."/>
            <person name="Kohn T."/>
            <person name="Peeters S.H."/>
            <person name="Heuer A."/>
            <person name="Rast P."/>
            <person name="Oberbeckmann S."/>
            <person name="Bunk B."/>
            <person name="Jeske O."/>
            <person name="Meyerdierks A."/>
            <person name="Storesund J.E."/>
            <person name="Kallscheuer N."/>
            <person name="Luecker S."/>
            <person name="Lage O.M."/>
            <person name="Pohl T."/>
            <person name="Merkel B.J."/>
            <person name="Hornburger P."/>
            <person name="Mueller R.-W."/>
            <person name="Bruemmer F."/>
            <person name="Labrenz M."/>
            <person name="Spormann A.M."/>
            <person name="Op Den Camp H."/>
            <person name="Overmann J."/>
            <person name="Amann R."/>
            <person name="Jetten M.S.M."/>
            <person name="Mascher T."/>
            <person name="Medema M.H."/>
            <person name="Devos D.P."/>
            <person name="Kaster A.-K."/>
            <person name="Ovreas L."/>
            <person name="Rohde M."/>
            <person name="Galperin M.Y."/>
            <person name="Jogler C."/>
        </authorList>
    </citation>
    <scope>NUCLEOTIDE SEQUENCE [LARGE SCALE GENOMIC DNA]</scope>
    <source>
        <strain evidence="5 6">CA54</strain>
    </source>
</reference>
<evidence type="ECO:0000313" key="5">
    <source>
        <dbReference type="EMBL" id="TWU03070.1"/>
    </source>
</evidence>
<evidence type="ECO:0000313" key="6">
    <source>
        <dbReference type="Proteomes" id="UP000320735"/>
    </source>
</evidence>
<dbReference type="Proteomes" id="UP000320735">
    <property type="component" value="Unassembled WGS sequence"/>
</dbReference>
<name>A0A5C6ATL3_9PLAN</name>